<feature type="transmembrane region" description="Helical" evidence="2">
    <location>
        <begin position="147"/>
        <end position="165"/>
    </location>
</feature>
<accession>A0A7S3L138</accession>
<keyword evidence="2" id="KW-0472">Membrane</keyword>
<sequence>MAFQPGVKYLQILYGSAMVVFFLPLIIFSWARFTSSGDQEEDNNEQNQNNYDNNNNNNNNNNQQACKWWQWSCSDNYNNYDENGNRDEEENALPWWWMWSEDERRRDPEDQTNPTLIVIYIWTVLMLLFILFYAYKTVKEYRDMVGLSVSFLMLANFSFVSMLYLGSLEGAIEDDGRVIEEQGFYGQFGVLLYLTNVFATIFGVAWFILTRSMAIEQHTTKVDVSPSDYLKAEYEAPSVTVKAKEKEIA</sequence>
<evidence type="ECO:0000313" key="3">
    <source>
        <dbReference type="EMBL" id="CAE0407578.1"/>
    </source>
</evidence>
<feature type="compositionally biased region" description="Low complexity" evidence="1">
    <location>
        <begin position="45"/>
        <end position="59"/>
    </location>
</feature>
<gene>
    <name evidence="3" type="ORF">ACOF00016_LOCUS5392</name>
</gene>
<feature type="transmembrane region" description="Helical" evidence="2">
    <location>
        <begin position="185"/>
        <end position="209"/>
    </location>
</feature>
<reference evidence="3" key="1">
    <citation type="submission" date="2021-01" db="EMBL/GenBank/DDBJ databases">
        <authorList>
            <person name="Corre E."/>
            <person name="Pelletier E."/>
            <person name="Niang G."/>
            <person name="Scheremetjew M."/>
            <person name="Finn R."/>
            <person name="Kale V."/>
            <person name="Holt S."/>
            <person name="Cochrane G."/>
            <person name="Meng A."/>
            <person name="Brown T."/>
            <person name="Cohen L."/>
        </authorList>
    </citation>
    <scope>NUCLEOTIDE SEQUENCE</scope>
    <source>
        <strain evidence="3">CCMP127</strain>
    </source>
</reference>
<keyword evidence="2" id="KW-0812">Transmembrane</keyword>
<evidence type="ECO:0000256" key="1">
    <source>
        <dbReference type="SAM" id="MobiDB-lite"/>
    </source>
</evidence>
<dbReference type="EMBL" id="HBIM01006336">
    <property type="protein sequence ID" value="CAE0407578.1"/>
    <property type="molecule type" value="Transcribed_RNA"/>
</dbReference>
<feature type="region of interest" description="Disordered" evidence="1">
    <location>
        <begin position="38"/>
        <end position="59"/>
    </location>
</feature>
<name>A0A7S3L138_9STRA</name>
<feature type="transmembrane region" description="Helical" evidence="2">
    <location>
        <begin position="12"/>
        <end position="31"/>
    </location>
</feature>
<proteinExistence type="predicted"/>
<keyword evidence="2" id="KW-1133">Transmembrane helix</keyword>
<organism evidence="3">
    <name type="scientific">Amphora coffeiformis</name>
    <dbReference type="NCBI Taxonomy" id="265554"/>
    <lineage>
        <taxon>Eukaryota</taxon>
        <taxon>Sar</taxon>
        <taxon>Stramenopiles</taxon>
        <taxon>Ochrophyta</taxon>
        <taxon>Bacillariophyta</taxon>
        <taxon>Bacillariophyceae</taxon>
        <taxon>Bacillariophycidae</taxon>
        <taxon>Thalassiophysales</taxon>
        <taxon>Catenulaceae</taxon>
        <taxon>Amphora</taxon>
    </lineage>
</organism>
<dbReference type="AlphaFoldDB" id="A0A7S3L138"/>
<protein>
    <submittedName>
        <fullName evidence="3">Uncharacterized protein</fullName>
    </submittedName>
</protein>
<evidence type="ECO:0000256" key="2">
    <source>
        <dbReference type="SAM" id="Phobius"/>
    </source>
</evidence>
<feature type="transmembrane region" description="Helical" evidence="2">
    <location>
        <begin position="117"/>
        <end position="135"/>
    </location>
</feature>